<dbReference type="InterPro" id="IPR006037">
    <property type="entry name" value="RCK_C"/>
</dbReference>
<feature type="transmembrane region" description="Helical" evidence="10">
    <location>
        <begin position="398"/>
        <end position="417"/>
    </location>
</feature>
<evidence type="ECO:0000256" key="1">
    <source>
        <dbReference type="ARBA" id="ARBA00004141"/>
    </source>
</evidence>
<keyword evidence="4 10" id="KW-1133">Transmembrane helix</keyword>
<dbReference type="PANTHER" id="PTHR43427">
    <property type="entry name" value="CHLORIDE CHANNEL PROTEIN CLC-E"/>
    <property type="match status" value="1"/>
</dbReference>
<dbReference type="Proteomes" id="UP000199480">
    <property type="component" value="Chromosome I"/>
</dbReference>
<keyword evidence="8" id="KW-0868">Chloride</keyword>
<comment type="subcellular location">
    <subcellularLocation>
        <location evidence="1">Membrane</location>
        <topology evidence="1">Multi-pass membrane protein</topology>
    </subcellularLocation>
</comment>
<evidence type="ECO:0000256" key="4">
    <source>
        <dbReference type="ARBA" id="ARBA00022989"/>
    </source>
</evidence>
<dbReference type="SUPFAM" id="SSF116726">
    <property type="entry name" value="TrkA C-terminal domain-like"/>
    <property type="match status" value="1"/>
</dbReference>
<evidence type="ECO:0000313" key="12">
    <source>
        <dbReference type="EMBL" id="SDR71798.1"/>
    </source>
</evidence>
<organism evidence="12 13">
    <name type="scientific">Parafannyhessea umbonata</name>
    <dbReference type="NCBI Taxonomy" id="604330"/>
    <lineage>
        <taxon>Bacteria</taxon>
        <taxon>Bacillati</taxon>
        <taxon>Actinomycetota</taxon>
        <taxon>Coriobacteriia</taxon>
        <taxon>Coriobacteriales</taxon>
        <taxon>Atopobiaceae</taxon>
        <taxon>Parafannyhessea</taxon>
    </lineage>
</organism>
<dbReference type="InterPro" id="IPR036721">
    <property type="entry name" value="RCK_C_sf"/>
</dbReference>
<reference evidence="13" key="1">
    <citation type="submission" date="2016-10" db="EMBL/GenBank/DDBJ databases">
        <authorList>
            <person name="Varghese N."/>
            <person name="Submissions S."/>
        </authorList>
    </citation>
    <scope>NUCLEOTIDE SEQUENCE [LARGE SCALE GENOMIC DNA]</scope>
    <source>
        <strain evidence="13">DSM 22620</strain>
    </source>
</reference>
<name>A0A1H1LBB1_9ACTN</name>
<dbReference type="GeneID" id="78500195"/>
<evidence type="ECO:0000256" key="9">
    <source>
        <dbReference type="ARBA" id="ARBA00023303"/>
    </source>
</evidence>
<evidence type="ECO:0000313" key="13">
    <source>
        <dbReference type="Proteomes" id="UP000199480"/>
    </source>
</evidence>
<dbReference type="RefSeq" id="WP_090861940.1">
    <property type="nucleotide sequence ID" value="NZ_LT629759.1"/>
</dbReference>
<accession>A0A1H1LBB1</accession>
<evidence type="ECO:0000256" key="10">
    <source>
        <dbReference type="SAM" id="Phobius"/>
    </source>
</evidence>
<evidence type="ECO:0000256" key="6">
    <source>
        <dbReference type="ARBA" id="ARBA00023136"/>
    </source>
</evidence>
<sequence>MARRKDIVTRHFSRRFQVYMIGEGLFVGLAAGAVVSLYRLALSHAETLLRTIAAAIQSNWAFLPLWFAFLVVICGIVCRLMVWEPFTQGSGIPQIDAEVIGRLDMPWWRVLSAKFVEGTLCALGGLSLGREGPSVQLGGMAGKAVSKLMGRERGEERLLTTCGAAAGMSAAFNAPLTGVLFAIEEIHKEFNAPLIVSVMAAAISSDFVVSQVLGVKPVLQFVFAADLPHHSYLFVIALGIFCGIAGAAHNRGMFWMTEQFDKIRQHAPYTRLIIPFLASGVLIFLAPDLACGGDAIVERLATQQSLAIGTIVLLLLGKYLFTTLCFGSGAPGGTLFPLCVMGALLGCLFGRLAVAYLGLPSVFVTNFIVLGIGGLFASVVRAPVTAVVLAFELTGSMDALLSVSIVSILSYVTANLLQVDAFYEHLLGRLLGNMGRKDSDRLDGSGEKCLQNFVVGAGSECEGKLIREIQWPKSVRVVLIDRAGEEVVPTGSVKLQALDNLLLILDANKQDEVRERLWQMFGSSLTSNWRPKSSRLRRKIRKVRAEHGSK</sequence>
<gene>
    <name evidence="12" type="ORF">SAMN04489857_0826</name>
</gene>
<feature type="transmembrane region" description="Helical" evidence="10">
    <location>
        <begin position="306"/>
        <end position="327"/>
    </location>
</feature>
<dbReference type="Gene3D" id="1.10.3080.10">
    <property type="entry name" value="Clc chloride channel"/>
    <property type="match status" value="1"/>
</dbReference>
<keyword evidence="9" id="KW-0407">Ion channel</keyword>
<feature type="transmembrane region" description="Helical" evidence="10">
    <location>
        <begin position="363"/>
        <end position="391"/>
    </location>
</feature>
<dbReference type="GO" id="GO:0008324">
    <property type="term" value="F:monoatomic cation transmembrane transporter activity"/>
    <property type="evidence" value="ECO:0007669"/>
    <property type="project" value="InterPro"/>
</dbReference>
<dbReference type="Pfam" id="PF02080">
    <property type="entry name" value="TrkA_C"/>
    <property type="match status" value="1"/>
</dbReference>
<keyword evidence="7" id="KW-0869">Chloride channel</keyword>
<feature type="transmembrane region" description="Helical" evidence="10">
    <location>
        <begin position="61"/>
        <end position="82"/>
    </location>
</feature>
<dbReference type="InterPro" id="IPR001807">
    <property type="entry name" value="ClC"/>
</dbReference>
<dbReference type="PRINTS" id="PR00762">
    <property type="entry name" value="CLCHANNEL"/>
</dbReference>
<dbReference type="OrthoDB" id="9767361at2"/>
<keyword evidence="2" id="KW-0813">Transport</keyword>
<feature type="transmembrane region" description="Helical" evidence="10">
    <location>
        <begin position="21"/>
        <end position="41"/>
    </location>
</feature>
<dbReference type="PANTHER" id="PTHR43427:SF6">
    <property type="entry name" value="CHLORIDE CHANNEL PROTEIN CLC-E"/>
    <property type="match status" value="1"/>
</dbReference>
<feature type="domain" description="RCK C-terminal" evidence="11">
    <location>
        <begin position="437"/>
        <end position="519"/>
    </location>
</feature>
<feature type="transmembrane region" description="Helical" evidence="10">
    <location>
        <begin position="334"/>
        <end position="357"/>
    </location>
</feature>
<dbReference type="InterPro" id="IPR014743">
    <property type="entry name" value="Cl-channel_core"/>
</dbReference>
<proteinExistence type="predicted"/>
<dbReference type="GO" id="GO:0034707">
    <property type="term" value="C:chloride channel complex"/>
    <property type="evidence" value="ECO:0007669"/>
    <property type="project" value="UniProtKB-KW"/>
</dbReference>
<dbReference type="EMBL" id="LT629759">
    <property type="protein sequence ID" value="SDR71798.1"/>
    <property type="molecule type" value="Genomic_DNA"/>
</dbReference>
<keyword evidence="6 10" id="KW-0472">Membrane</keyword>
<evidence type="ECO:0000256" key="3">
    <source>
        <dbReference type="ARBA" id="ARBA00022692"/>
    </source>
</evidence>
<keyword evidence="5" id="KW-0406">Ion transport</keyword>
<evidence type="ECO:0000259" key="11">
    <source>
        <dbReference type="PROSITE" id="PS51202"/>
    </source>
</evidence>
<dbReference type="SUPFAM" id="SSF81340">
    <property type="entry name" value="Clc chloride channel"/>
    <property type="match status" value="1"/>
</dbReference>
<dbReference type="GO" id="GO:0006813">
    <property type="term" value="P:potassium ion transport"/>
    <property type="evidence" value="ECO:0007669"/>
    <property type="project" value="InterPro"/>
</dbReference>
<evidence type="ECO:0000256" key="7">
    <source>
        <dbReference type="ARBA" id="ARBA00023173"/>
    </source>
</evidence>
<dbReference type="Pfam" id="PF00654">
    <property type="entry name" value="Voltage_CLC"/>
    <property type="match status" value="1"/>
</dbReference>
<evidence type="ECO:0000256" key="2">
    <source>
        <dbReference type="ARBA" id="ARBA00022448"/>
    </source>
</evidence>
<evidence type="ECO:0000256" key="8">
    <source>
        <dbReference type="ARBA" id="ARBA00023214"/>
    </source>
</evidence>
<dbReference type="AlphaFoldDB" id="A0A1H1LBB1"/>
<dbReference type="Gene3D" id="3.30.70.1450">
    <property type="entry name" value="Regulator of K+ conductance, C-terminal domain"/>
    <property type="match status" value="1"/>
</dbReference>
<evidence type="ECO:0000256" key="5">
    <source>
        <dbReference type="ARBA" id="ARBA00023065"/>
    </source>
</evidence>
<dbReference type="CDD" id="cd01031">
    <property type="entry name" value="EriC"/>
    <property type="match status" value="1"/>
</dbReference>
<dbReference type="PROSITE" id="PS51202">
    <property type="entry name" value="RCK_C"/>
    <property type="match status" value="1"/>
</dbReference>
<feature type="transmembrane region" description="Helical" evidence="10">
    <location>
        <begin position="190"/>
        <end position="209"/>
    </location>
</feature>
<dbReference type="GO" id="GO:0005254">
    <property type="term" value="F:chloride channel activity"/>
    <property type="evidence" value="ECO:0007669"/>
    <property type="project" value="UniProtKB-KW"/>
</dbReference>
<dbReference type="InterPro" id="IPR050368">
    <property type="entry name" value="ClC-type_chloride_channel"/>
</dbReference>
<feature type="transmembrane region" description="Helical" evidence="10">
    <location>
        <begin position="229"/>
        <end position="248"/>
    </location>
</feature>
<keyword evidence="3 10" id="KW-0812">Transmembrane</keyword>
<feature type="transmembrane region" description="Helical" evidence="10">
    <location>
        <begin position="269"/>
        <end position="286"/>
    </location>
</feature>
<protein>
    <submittedName>
        <fullName evidence="12">H+/Cl-antiporter ClcA</fullName>
    </submittedName>
</protein>